<gene>
    <name evidence="19" type="primary">murB</name>
    <name evidence="21" type="ORF">SOIL9_21820</name>
</gene>
<keyword evidence="14 19" id="KW-0560">Oxidoreductase</keyword>
<dbReference type="HAMAP" id="MF_00037">
    <property type="entry name" value="MurB"/>
    <property type="match status" value="1"/>
</dbReference>
<dbReference type="InterPro" id="IPR016169">
    <property type="entry name" value="FAD-bd_PCMH_sub2"/>
</dbReference>
<keyword evidence="10 19" id="KW-0274">FAD</keyword>
<evidence type="ECO:0000256" key="10">
    <source>
        <dbReference type="ARBA" id="ARBA00022827"/>
    </source>
</evidence>
<dbReference type="InterPro" id="IPR036318">
    <property type="entry name" value="FAD-bd_PCMH-like_sf"/>
</dbReference>
<evidence type="ECO:0000256" key="5">
    <source>
        <dbReference type="ARBA" id="ARBA00012518"/>
    </source>
</evidence>
<keyword evidence="11 19" id="KW-0521">NADP</keyword>
<evidence type="ECO:0000256" key="6">
    <source>
        <dbReference type="ARBA" id="ARBA00015188"/>
    </source>
</evidence>
<dbReference type="GO" id="GO:0009252">
    <property type="term" value="P:peptidoglycan biosynthetic process"/>
    <property type="evidence" value="ECO:0007669"/>
    <property type="project" value="UniProtKB-UniRule"/>
</dbReference>
<feature type="active site" evidence="19">
    <location>
        <position position="288"/>
    </location>
</feature>
<dbReference type="PANTHER" id="PTHR21071">
    <property type="entry name" value="UDP-N-ACETYLENOLPYRUVOYLGLUCOSAMINE REDUCTASE"/>
    <property type="match status" value="1"/>
</dbReference>
<comment type="function">
    <text evidence="2 19">Cell wall formation.</text>
</comment>
<accession>A0A6P2D7Q1</accession>
<comment type="pathway">
    <text evidence="4 19">Cell wall biogenesis; peptidoglycan biosynthesis.</text>
</comment>
<dbReference type="Gene3D" id="3.90.78.10">
    <property type="entry name" value="UDP-N-acetylenolpyruvoylglucosamine reductase, C-terminal domain"/>
    <property type="match status" value="1"/>
</dbReference>
<comment type="caution">
    <text evidence="19">Lacks conserved residue(s) required for the propagation of feature annotation.</text>
</comment>
<dbReference type="InterPro" id="IPR003170">
    <property type="entry name" value="MurB"/>
</dbReference>
<keyword evidence="16 19" id="KW-0961">Cell wall biogenesis/degradation</keyword>
<keyword evidence="7 19" id="KW-0963">Cytoplasm</keyword>
<keyword evidence="15 19" id="KW-0131">Cell cycle</keyword>
<comment type="cofactor">
    <cofactor evidence="1 19">
        <name>FAD</name>
        <dbReference type="ChEBI" id="CHEBI:57692"/>
    </cofactor>
</comment>
<dbReference type="GO" id="GO:0051301">
    <property type="term" value="P:cell division"/>
    <property type="evidence" value="ECO:0007669"/>
    <property type="project" value="UniProtKB-KW"/>
</dbReference>
<evidence type="ECO:0000256" key="9">
    <source>
        <dbReference type="ARBA" id="ARBA00022630"/>
    </source>
</evidence>
<dbReference type="InterPro" id="IPR036635">
    <property type="entry name" value="MurB_C_sf"/>
</dbReference>
<keyword evidence="22" id="KW-1185">Reference proteome</keyword>
<evidence type="ECO:0000256" key="15">
    <source>
        <dbReference type="ARBA" id="ARBA00023306"/>
    </source>
</evidence>
<dbReference type="GO" id="GO:0008762">
    <property type="term" value="F:UDP-N-acetylmuramate dehydrogenase activity"/>
    <property type="evidence" value="ECO:0007669"/>
    <property type="project" value="UniProtKB-UniRule"/>
</dbReference>
<dbReference type="EC" id="1.3.1.98" evidence="5 19"/>
<evidence type="ECO:0000256" key="3">
    <source>
        <dbReference type="ARBA" id="ARBA00004496"/>
    </source>
</evidence>
<dbReference type="Pfam" id="PF01565">
    <property type="entry name" value="FAD_binding_4"/>
    <property type="match status" value="1"/>
</dbReference>
<dbReference type="UniPathway" id="UPA00219"/>
<dbReference type="SUPFAM" id="SSF56194">
    <property type="entry name" value="Uridine diphospho-N-Acetylenolpyruvylglucosamine reductase, MurB, C-terminal domain"/>
    <property type="match status" value="1"/>
</dbReference>
<evidence type="ECO:0000256" key="18">
    <source>
        <dbReference type="ARBA" id="ARBA00048914"/>
    </source>
</evidence>
<dbReference type="AlphaFoldDB" id="A0A6P2D7Q1"/>
<dbReference type="NCBIfam" id="TIGR00179">
    <property type="entry name" value="murB"/>
    <property type="match status" value="1"/>
</dbReference>
<dbReference type="GO" id="GO:0005829">
    <property type="term" value="C:cytosol"/>
    <property type="evidence" value="ECO:0007669"/>
    <property type="project" value="TreeGrafter"/>
</dbReference>
<comment type="catalytic activity">
    <reaction evidence="18 19">
        <text>UDP-N-acetyl-alpha-D-muramate + NADP(+) = UDP-N-acetyl-3-O-(1-carboxyvinyl)-alpha-D-glucosamine + NADPH + H(+)</text>
        <dbReference type="Rhea" id="RHEA:12248"/>
        <dbReference type="ChEBI" id="CHEBI:15378"/>
        <dbReference type="ChEBI" id="CHEBI:57783"/>
        <dbReference type="ChEBI" id="CHEBI:58349"/>
        <dbReference type="ChEBI" id="CHEBI:68483"/>
        <dbReference type="ChEBI" id="CHEBI:70757"/>
        <dbReference type="EC" id="1.3.1.98"/>
    </reaction>
</comment>
<comment type="similarity">
    <text evidence="19">Belongs to the MurB family.</text>
</comment>
<evidence type="ECO:0000256" key="12">
    <source>
        <dbReference type="ARBA" id="ARBA00022960"/>
    </source>
</evidence>
<dbReference type="GO" id="GO:0008360">
    <property type="term" value="P:regulation of cell shape"/>
    <property type="evidence" value="ECO:0007669"/>
    <property type="project" value="UniProtKB-KW"/>
</dbReference>
<evidence type="ECO:0000256" key="19">
    <source>
        <dbReference type="HAMAP-Rule" id="MF_00037"/>
    </source>
</evidence>
<keyword evidence="8 19" id="KW-0132">Cell division</keyword>
<evidence type="ECO:0000256" key="14">
    <source>
        <dbReference type="ARBA" id="ARBA00023002"/>
    </source>
</evidence>
<reference evidence="21 22" key="1">
    <citation type="submission" date="2019-05" db="EMBL/GenBank/DDBJ databases">
        <authorList>
            <consortium name="Science for Life Laboratories"/>
        </authorList>
    </citation>
    <scope>NUCLEOTIDE SEQUENCE [LARGE SCALE GENOMIC DNA]</scope>
    <source>
        <strain evidence="21">Soil9</strain>
    </source>
</reference>
<feature type="domain" description="FAD-binding PCMH-type" evidence="20">
    <location>
        <begin position="24"/>
        <end position="189"/>
    </location>
</feature>
<dbReference type="InterPro" id="IPR006094">
    <property type="entry name" value="Oxid_FAD_bind_N"/>
</dbReference>
<evidence type="ECO:0000256" key="16">
    <source>
        <dbReference type="ARBA" id="ARBA00023316"/>
    </source>
</evidence>
<organism evidence="21 22">
    <name type="scientific">Gemmata massiliana</name>
    <dbReference type="NCBI Taxonomy" id="1210884"/>
    <lineage>
        <taxon>Bacteria</taxon>
        <taxon>Pseudomonadati</taxon>
        <taxon>Planctomycetota</taxon>
        <taxon>Planctomycetia</taxon>
        <taxon>Gemmatales</taxon>
        <taxon>Gemmataceae</taxon>
        <taxon>Gemmata</taxon>
    </lineage>
</organism>
<evidence type="ECO:0000313" key="22">
    <source>
        <dbReference type="Proteomes" id="UP000464178"/>
    </source>
</evidence>
<keyword evidence="9 19" id="KW-0285">Flavoprotein</keyword>
<dbReference type="Pfam" id="PF02873">
    <property type="entry name" value="MurB_C"/>
    <property type="match status" value="1"/>
</dbReference>
<evidence type="ECO:0000256" key="2">
    <source>
        <dbReference type="ARBA" id="ARBA00003921"/>
    </source>
</evidence>
<evidence type="ECO:0000313" key="21">
    <source>
        <dbReference type="EMBL" id="VTR95532.1"/>
    </source>
</evidence>
<evidence type="ECO:0000256" key="1">
    <source>
        <dbReference type="ARBA" id="ARBA00001974"/>
    </source>
</evidence>
<dbReference type="Gene3D" id="3.30.43.10">
    <property type="entry name" value="Uridine Diphospho-n-acetylenolpyruvylglucosamine Reductase, domain 2"/>
    <property type="match status" value="1"/>
</dbReference>
<dbReference type="PROSITE" id="PS51387">
    <property type="entry name" value="FAD_PCMH"/>
    <property type="match status" value="1"/>
</dbReference>
<evidence type="ECO:0000256" key="7">
    <source>
        <dbReference type="ARBA" id="ARBA00022490"/>
    </source>
</evidence>
<dbReference type="GO" id="GO:0071555">
    <property type="term" value="P:cell wall organization"/>
    <property type="evidence" value="ECO:0007669"/>
    <property type="project" value="UniProtKB-KW"/>
</dbReference>
<protein>
    <recommendedName>
        <fullName evidence="6 19">UDP-N-acetylenolpyruvoylglucosamine reductase</fullName>
        <ecNumber evidence="5 19">1.3.1.98</ecNumber>
    </recommendedName>
    <alternativeName>
        <fullName evidence="17 19">UDP-N-acetylmuramate dehydrogenase</fullName>
    </alternativeName>
</protein>
<keyword evidence="13 19" id="KW-0573">Peptidoglycan synthesis</keyword>
<dbReference type="InterPro" id="IPR011601">
    <property type="entry name" value="MurB_C"/>
</dbReference>
<keyword evidence="12 19" id="KW-0133">Cell shape</keyword>
<evidence type="ECO:0000256" key="17">
    <source>
        <dbReference type="ARBA" id="ARBA00031026"/>
    </source>
</evidence>
<evidence type="ECO:0000256" key="11">
    <source>
        <dbReference type="ARBA" id="ARBA00022857"/>
    </source>
</evidence>
<evidence type="ECO:0000256" key="8">
    <source>
        <dbReference type="ARBA" id="ARBA00022618"/>
    </source>
</evidence>
<sequence>MSLADQFPEITQRNQPLAPFTHLKIGGPAEFLIQPRSLDELNAVLSACQRDRVPVRMLGGGFNLLIQDDPVPGAVIRLTAEAFTFLQRDGKRITGGGGGQLFDLIAFTVKHGLGGLETLVGIRGTVGGSVRCNVGDRNGEISQTVRNVTVLTEAGKVQVRGRDELTFSEHHSDLDEPVILSVEFELEPEEPVQVMKRMQKAWIQRKAAEPLSFQASVRLFRNPAGHTAATLIDRAQMTKARAGGAELSERNSNYAVAHPGTTARDILQLVELVRSKVKDRTGVALERELHVW</sequence>
<dbReference type="Gene3D" id="3.30.465.10">
    <property type="match status" value="1"/>
</dbReference>
<dbReference type="InterPro" id="IPR016167">
    <property type="entry name" value="FAD-bd_PCMH_sub1"/>
</dbReference>
<dbReference type="GO" id="GO:0071949">
    <property type="term" value="F:FAD binding"/>
    <property type="evidence" value="ECO:0007669"/>
    <property type="project" value="InterPro"/>
</dbReference>
<dbReference type="RefSeq" id="WP_162669936.1">
    <property type="nucleotide sequence ID" value="NZ_LR593886.1"/>
</dbReference>
<dbReference type="KEGG" id="gms:SOIL9_21820"/>
<dbReference type="Proteomes" id="UP000464178">
    <property type="component" value="Chromosome"/>
</dbReference>
<name>A0A6P2D7Q1_9BACT</name>
<evidence type="ECO:0000256" key="13">
    <source>
        <dbReference type="ARBA" id="ARBA00022984"/>
    </source>
</evidence>
<dbReference type="InterPro" id="IPR016166">
    <property type="entry name" value="FAD-bd_PCMH"/>
</dbReference>
<evidence type="ECO:0000259" key="20">
    <source>
        <dbReference type="PROSITE" id="PS51387"/>
    </source>
</evidence>
<comment type="subcellular location">
    <subcellularLocation>
        <location evidence="3 19">Cytoplasm</location>
    </subcellularLocation>
</comment>
<dbReference type="SUPFAM" id="SSF56176">
    <property type="entry name" value="FAD-binding/transporter-associated domain-like"/>
    <property type="match status" value="1"/>
</dbReference>
<dbReference type="EMBL" id="LR593886">
    <property type="protein sequence ID" value="VTR95532.1"/>
    <property type="molecule type" value="Genomic_DNA"/>
</dbReference>
<proteinExistence type="inferred from homology"/>
<evidence type="ECO:0000256" key="4">
    <source>
        <dbReference type="ARBA" id="ARBA00004752"/>
    </source>
</evidence>
<dbReference type="PANTHER" id="PTHR21071:SF4">
    <property type="entry name" value="UDP-N-ACETYLENOLPYRUVOYLGLUCOSAMINE REDUCTASE"/>
    <property type="match status" value="1"/>
</dbReference>